<gene>
    <name evidence="1" type="primary">smc_3</name>
    <name evidence="1" type="ORF">CB4_01810</name>
</gene>
<accession>A0A0U4NFW6</accession>
<reference evidence="1 2" key="1">
    <citation type="submission" date="2015-12" db="EMBL/GenBank/DDBJ databases">
        <title>Genome sequence of Aneurinibacillus soli.</title>
        <authorList>
            <person name="Lee J.S."/>
            <person name="Lee K.C."/>
            <person name="Kim K.K."/>
            <person name="Lee B.W."/>
        </authorList>
    </citation>
    <scope>NUCLEOTIDE SEQUENCE [LARGE SCALE GENOMIC DNA]</scope>
    <source>
        <strain evidence="1 2">CB4</strain>
    </source>
</reference>
<dbReference type="Proteomes" id="UP000217696">
    <property type="component" value="Chromosome"/>
</dbReference>
<sequence length="1736" mass="187978">MSDFGDIIVRFGLDSDQFTRGISQLNRQMKLVQSEFQAASSRLDIFGNTTEQLRLKASMLSQQIDVQRQKMDTHKNAVQDSVAKLERHAQATAEVKTRLDQAKAAYEASTASVGRNAAETQRLEQEVKQLEQQYRQSVQAVENANQKLENNKIKANQAEAALNRMENELKQVNEEAKKSASVFNRMSEQLQHVGQRMQSVGSEIAQPFAIAATAISGAIGLAVKKSMDFGAEMSRVGAIADASGSDLERLKQKALELGASTSKSATEVAQGMEMMATKGYNTNQIIAAMPGVIAAAEASGEDMALVADTVSSALNAFGLEASKSTHVADVLAMAANKTAAGVEDMQYTFKYAAPVAKTLGMSLEELAASAGIMSNAGIKGETAGTTLRGALLNLVDPSKEVSKVMDGLNLKVTDSKGNMLPFVSIIEQLKTKTQGMGNAQRDAALATLFGKEAVSGMIALIEAGSAKIQELTRSLENSGGASKEAADKMKDNLAGALQELQGAFETAQISIGDALAPAVRVVAEHIQKIMDAFNNLSPATQKFIAIGAAISAAVLGIVAVFGLVVAGIGTFISAFGAISGVIASVTGAIAGISFAPIIAGVAAVVAVGVLLYKNWDIVKAKAMEVWGIIGPYVTSAMTTIKSAITQAMTAVNTFVAEKLNELKTFWSQNGTQIMQAATNVWNGIKTVISTVMTVLAPVVSAGWAVIKVIIQSVWENIKGVISGAMSVIQGLIKVFAGVFTGDWGKAWEGVKQATVGAVQFLWNMIQLTLFGRALSAAKVFVTGFKAAITTGWTAIKGVFTSSISAVQGVVTRGWSLIQSTSAAVMNGIRSIISSAWNGIRTVITSVMNGIRAVISSVWNGIRSTISSVVNAIKTYVVNAFNALKTAVSTAMNAVKTTIVNIWNSILTFFRGINLTEIGRNIIEGLVNGISSMTNTVIEKARQLADLVKTTIQTALDIHSPSRETEKLGKWTGEGLAKGIEGKKDRVKKASKTLGEKALEGMKEATDKLETKLSGLKAQFELGEIINAKNPKGLLDFELKNLNEQFKIQQELVNRVRGTYEKLTKTKGVLSKETAEAANKYAQEAKTLSELAGKISDVRLELATNQSATARAKEDIERLNAEHERELANLDAEAGDLAELELKRRQTSESIAAQQKLVAELNREYEAARKVKGADAEETRKAYMEYIQAQTEQAKLEKELRNTNKAIIEQKNELEAANKKVQKESDKTNAKLREQQDEIKSTVEKVGELADKYRDDLAKAQEDYAKKVEDTNRKLLEDEQKLTDQYENELASRAKALRDFTGLFDAVQMKDVSGQQLLDNLRGQVDTFAGWQGNMTALEGRGLDNGLLQELRDMGPKAAGEIEALNSLSDVELTQYVSLWREKNQLAKNEATVQLQETKQEMYSKMANLRVQAAQQLQQYADEWKTKNEEITKNTTDELKKMVEEADKKGAEMVTRLAESITKALPGLKGAFAGMPGFPAMGGTTDASTIVQQAQQASGVIQASVQQKTAVVQNTQDMTQNVLFTWQQAGMNMAQEQESIRTKTVTLWQSLTTQLQTLWNKMDADLKKTWNDMKKFLFETTDSIKQRFDFLVDAANNWGINLMTNFISAVQSQFGRLHDVMFNMTQIVDSYMPHSPAKVGPLSTLDEWGPGMMGAFIDGIQDGMPALRRVVNQVAAVSAMAQPDDASEFVFGIGGVGGRSTTNQYGGNTININLPRGSAADQVDDLLRELRKRRVTI</sequence>
<dbReference type="KEGG" id="asoc:CB4_01810"/>
<organism evidence="1 2">
    <name type="scientific">Aneurinibacillus soli</name>
    <dbReference type="NCBI Taxonomy" id="1500254"/>
    <lineage>
        <taxon>Bacteria</taxon>
        <taxon>Bacillati</taxon>
        <taxon>Bacillota</taxon>
        <taxon>Bacilli</taxon>
        <taxon>Bacillales</taxon>
        <taxon>Paenibacillaceae</taxon>
        <taxon>Aneurinibacillus group</taxon>
        <taxon>Aneurinibacillus</taxon>
    </lineage>
</organism>
<name>A0A0U4NFW6_9BACL</name>
<evidence type="ECO:0000313" key="2">
    <source>
        <dbReference type="Proteomes" id="UP000217696"/>
    </source>
</evidence>
<dbReference type="RefSeq" id="WP_096465126.1">
    <property type="nucleotide sequence ID" value="NZ_AP017312.1"/>
</dbReference>
<dbReference type="PANTHER" id="PTHR37813">
    <property type="entry name" value="FELS-2 PROPHAGE PROTEIN"/>
    <property type="match status" value="1"/>
</dbReference>
<dbReference type="OrthoDB" id="28713at2"/>
<dbReference type="NCBIfam" id="TIGR01760">
    <property type="entry name" value="tape_meas_TP901"/>
    <property type="match status" value="1"/>
</dbReference>
<dbReference type="SUPFAM" id="SSF57997">
    <property type="entry name" value="Tropomyosin"/>
    <property type="match status" value="1"/>
</dbReference>
<dbReference type="EMBL" id="AP017312">
    <property type="protein sequence ID" value="BAU27636.1"/>
    <property type="molecule type" value="Genomic_DNA"/>
</dbReference>
<protein>
    <submittedName>
        <fullName evidence="1">Chromosome partition protein Smc</fullName>
    </submittedName>
</protein>
<proteinExistence type="predicted"/>
<dbReference type="Pfam" id="PF10145">
    <property type="entry name" value="PhageMin_Tail"/>
    <property type="match status" value="1"/>
</dbReference>
<keyword evidence="2" id="KW-1185">Reference proteome</keyword>
<dbReference type="PANTHER" id="PTHR37813:SF1">
    <property type="entry name" value="FELS-2 PROPHAGE PROTEIN"/>
    <property type="match status" value="1"/>
</dbReference>
<dbReference type="InterPro" id="IPR010090">
    <property type="entry name" value="Phage_tape_meas"/>
</dbReference>
<evidence type="ECO:0000313" key="1">
    <source>
        <dbReference type="EMBL" id="BAU27636.1"/>
    </source>
</evidence>
<dbReference type="Gene3D" id="1.20.120.20">
    <property type="entry name" value="Apolipoprotein"/>
    <property type="match status" value="2"/>
</dbReference>